<reference evidence="2 3" key="1">
    <citation type="journal article" date="2024" name="IMA Fungus">
        <title>IMA Genome - F19 : A genome assembly and annotation guide to empower mycologists, including annotated draft genome sequences of Ceratocystis pirilliformis, Diaporthe australafricana, Fusarium ophioides, Paecilomyces lecythidis, and Sporothrix stenoceras.</title>
        <authorList>
            <person name="Aylward J."/>
            <person name="Wilson A.M."/>
            <person name="Visagie C.M."/>
            <person name="Spraker J."/>
            <person name="Barnes I."/>
            <person name="Buitendag C."/>
            <person name="Ceriani C."/>
            <person name="Del Mar Angel L."/>
            <person name="du Plessis D."/>
            <person name="Fuchs T."/>
            <person name="Gasser K."/>
            <person name="Kramer D."/>
            <person name="Li W."/>
            <person name="Munsamy K."/>
            <person name="Piso A."/>
            <person name="Price J.L."/>
            <person name="Sonnekus B."/>
            <person name="Thomas C."/>
            <person name="van der Nest A."/>
            <person name="van Dijk A."/>
            <person name="van Heerden A."/>
            <person name="van Vuuren N."/>
            <person name="Yilmaz N."/>
            <person name="Duong T.A."/>
            <person name="van der Merwe N.A."/>
            <person name="Wingfield M.J."/>
            <person name="Wingfield B.D."/>
        </authorList>
    </citation>
    <scope>NUCLEOTIDE SEQUENCE [LARGE SCALE GENOMIC DNA]</scope>
    <source>
        <strain evidence="2 3">CMW 18300</strain>
    </source>
</reference>
<keyword evidence="3" id="KW-1185">Reference proteome</keyword>
<dbReference type="EMBL" id="JAWRVE010000041">
    <property type="protein sequence ID" value="KAL1869402.1"/>
    <property type="molecule type" value="Genomic_DNA"/>
</dbReference>
<accession>A0ABR3X0H7</accession>
<dbReference type="Proteomes" id="UP001583177">
    <property type="component" value="Unassembled WGS sequence"/>
</dbReference>
<organism evidence="2 3">
    <name type="scientific">Diaporthe australafricana</name>
    <dbReference type="NCBI Taxonomy" id="127596"/>
    <lineage>
        <taxon>Eukaryota</taxon>
        <taxon>Fungi</taxon>
        <taxon>Dikarya</taxon>
        <taxon>Ascomycota</taxon>
        <taxon>Pezizomycotina</taxon>
        <taxon>Sordariomycetes</taxon>
        <taxon>Sordariomycetidae</taxon>
        <taxon>Diaporthales</taxon>
        <taxon>Diaporthaceae</taxon>
        <taxon>Diaporthe</taxon>
    </lineage>
</organism>
<evidence type="ECO:0000313" key="3">
    <source>
        <dbReference type="Proteomes" id="UP001583177"/>
    </source>
</evidence>
<feature type="region of interest" description="Disordered" evidence="1">
    <location>
        <begin position="65"/>
        <end position="171"/>
    </location>
</feature>
<proteinExistence type="predicted"/>
<evidence type="ECO:0008006" key="4">
    <source>
        <dbReference type="Google" id="ProtNLM"/>
    </source>
</evidence>
<protein>
    <recommendedName>
        <fullName evidence="4">Integral membrane protein</fullName>
    </recommendedName>
</protein>
<evidence type="ECO:0000313" key="2">
    <source>
        <dbReference type="EMBL" id="KAL1869402.1"/>
    </source>
</evidence>
<sequence>MPSYAPMLATKSAVGLLIDLSKPLYWTIIEANLVLIAACIPVLQPIIDAILGRSVFTPVAKRSSREYEDYSESAGPSQPKPDAIEMFSKPKKKHDKYGYTVQDPTGSRIETDSQRQIMDGQEGSIETENTGDHSVEQPQSAGILRTADFSVTYEEAGENGPTSASRSWAPV</sequence>
<comment type="caution">
    <text evidence="2">The sequence shown here is derived from an EMBL/GenBank/DDBJ whole genome shotgun (WGS) entry which is preliminary data.</text>
</comment>
<gene>
    <name evidence="2" type="ORF">Daus18300_005614</name>
</gene>
<name>A0ABR3X0H7_9PEZI</name>
<evidence type="ECO:0000256" key="1">
    <source>
        <dbReference type="SAM" id="MobiDB-lite"/>
    </source>
</evidence>
<feature type="compositionally biased region" description="Polar residues" evidence="1">
    <location>
        <begin position="160"/>
        <end position="171"/>
    </location>
</feature>